<dbReference type="CDD" id="cd18280">
    <property type="entry name" value="BTB_POZ_BPM_plant"/>
    <property type="match status" value="1"/>
</dbReference>
<dbReference type="CDD" id="cd00121">
    <property type="entry name" value="MATH"/>
    <property type="match status" value="1"/>
</dbReference>
<feature type="domain" description="MATH" evidence="5">
    <location>
        <begin position="60"/>
        <end position="199"/>
    </location>
</feature>
<dbReference type="Gene3D" id="2.60.210.10">
    <property type="entry name" value="Apoptosis, Tumor Necrosis Factor Receptor Associated Protein 2, Chain A"/>
    <property type="match status" value="1"/>
</dbReference>
<keyword evidence="7" id="KW-1185">Reference proteome</keyword>
<dbReference type="Pfam" id="PF00651">
    <property type="entry name" value="BTB"/>
    <property type="match status" value="1"/>
</dbReference>
<evidence type="ECO:0008006" key="8">
    <source>
        <dbReference type="Google" id="ProtNLM"/>
    </source>
</evidence>
<dbReference type="InterPro" id="IPR056423">
    <property type="entry name" value="BACK_BPM_SPOP"/>
</dbReference>
<evidence type="ECO:0000313" key="7">
    <source>
        <dbReference type="Proteomes" id="UP000015105"/>
    </source>
</evidence>
<reference evidence="6" key="5">
    <citation type="journal article" date="2021" name="G3 (Bethesda)">
        <title>Aegilops tauschii genome assembly Aet v5.0 features greater sequence contiguity and improved annotation.</title>
        <authorList>
            <person name="Wang L."/>
            <person name="Zhu T."/>
            <person name="Rodriguez J.C."/>
            <person name="Deal K.R."/>
            <person name="Dubcovsky J."/>
            <person name="McGuire P.E."/>
            <person name="Lux T."/>
            <person name="Spannagl M."/>
            <person name="Mayer K.F.X."/>
            <person name="Baldrich P."/>
            <person name="Meyers B.C."/>
            <person name="Huo N."/>
            <person name="Gu Y.Q."/>
            <person name="Zhou H."/>
            <person name="Devos K.M."/>
            <person name="Bennetzen J.L."/>
            <person name="Unver T."/>
            <person name="Budak H."/>
            <person name="Gulick P.J."/>
            <person name="Galiba G."/>
            <person name="Kalapos B."/>
            <person name="Nelson D.R."/>
            <person name="Li P."/>
            <person name="You F.M."/>
            <person name="Luo M.C."/>
            <person name="Dvorak J."/>
        </authorList>
    </citation>
    <scope>NUCLEOTIDE SEQUENCE [LARGE SCALE GENOMIC DNA]</scope>
    <source>
        <strain evidence="6">cv. AL8/78</strain>
    </source>
</reference>
<proteinExistence type="inferred from homology"/>
<evidence type="ECO:0000259" key="4">
    <source>
        <dbReference type="PROSITE" id="PS50097"/>
    </source>
</evidence>
<dbReference type="PROSITE" id="PS50144">
    <property type="entry name" value="MATH"/>
    <property type="match status" value="1"/>
</dbReference>
<evidence type="ECO:0000256" key="1">
    <source>
        <dbReference type="ARBA" id="ARBA00004906"/>
    </source>
</evidence>
<dbReference type="STRING" id="200361.A0A453S0C1"/>
<name>A0A453S0C1_AEGTS</name>
<reference evidence="6" key="4">
    <citation type="submission" date="2019-03" db="UniProtKB">
        <authorList>
            <consortium name="EnsemblPlants"/>
        </authorList>
    </citation>
    <scope>IDENTIFICATION</scope>
</reference>
<accession>A0A453S0C1</accession>
<dbReference type="GO" id="GO:0016567">
    <property type="term" value="P:protein ubiquitination"/>
    <property type="evidence" value="ECO:0007669"/>
    <property type="project" value="InterPro"/>
</dbReference>
<dbReference type="InterPro" id="IPR011333">
    <property type="entry name" value="SKP1/BTB/POZ_sf"/>
</dbReference>
<dbReference type="Pfam" id="PF24570">
    <property type="entry name" value="BACK_BPM_SPOP"/>
    <property type="match status" value="1"/>
</dbReference>
<dbReference type="Gramene" id="AET7Gv20775000.2">
    <property type="protein sequence ID" value="AET7Gv20775000.2"/>
    <property type="gene ID" value="AET7Gv20775000"/>
</dbReference>
<evidence type="ECO:0000256" key="2">
    <source>
        <dbReference type="ARBA" id="ARBA00010846"/>
    </source>
</evidence>
<dbReference type="Gene3D" id="3.30.710.10">
    <property type="entry name" value="Potassium Channel Kv1.1, Chain A"/>
    <property type="match status" value="1"/>
</dbReference>
<dbReference type="AlphaFoldDB" id="A0A453S0C1"/>
<protein>
    <recommendedName>
        <fullName evidence="8">BTB domain-containing protein</fullName>
    </recommendedName>
</protein>
<reference evidence="7" key="2">
    <citation type="journal article" date="2017" name="Nat. Plants">
        <title>The Aegilops tauschii genome reveals multiple impacts of transposons.</title>
        <authorList>
            <person name="Zhao G."/>
            <person name="Zou C."/>
            <person name="Li K."/>
            <person name="Wang K."/>
            <person name="Li T."/>
            <person name="Gao L."/>
            <person name="Zhang X."/>
            <person name="Wang H."/>
            <person name="Yang Z."/>
            <person name="Liu X."/>
            <person name="Jiang W."/>
            <person name="Mao L."/>
            <person name="Kong X."/>
            <person name="Jiao Y."/>
            <person name="Jia J."/>
        </authorList>
    </citation>
    <scope>NUCLEOTIDE SEQUENCE [LARGE SCALE GENOMIC DNA]</scope>
    <source>
        <strain evidence="7">cv. AL8/78</strain>
    </source>
</reference>
<sequence length="411" mass="46058">VWAPLLHSEERKARPPPRTTPLPPTRCRSAAGNIEGAPQHTKQRVMASTTISSCAYQAVQGAHRLKICQFSHGIVGMDVNADGFIRSSTFRVGGFDWAILYYPEGYGDDSEGFISVFVEFMSKYGQAPAVVDIRLIDQVTGKPKSLLSSVFFELDEEPFRFKSDSFAEATWGKERCIRREALEDSVYVRDDCLVIECVITVLGQLRVSETKPLCEIDVPPPNALQHFRKMLEDTSAADVTFDVQQETFAAHRAVLAARSPVFRKQFGEPMKEKKMSRITINSVEPAVFKALLHFIYTDSLPVMDDFSRAESNAVFQHLLAAADQYGLERLKLMCARTLVMNLNVENVASALWLADKYNCQKLKEACVNFMAPSNRVDAVVASQGYQLLKRGSPSPLADVWEKRSRARQSFL</sequence>
<feature type="domain" description="BTB" evidence="4">
    <location>
        <begin position="237"/>
        <end position="304"/>
    </location>
</feature>
<dbReference type="PROSITE" id="PS50097">
    <property type="entry name" value="BTB"/>
    <property type="match status" value="1"/>
</dbReference>
<organism evidence="6 7">
    <name type="scientific">Aegilops tauschii subsp. strangulata</name>
    <name type="common">Goatgrass</name>
    <dbReference type="NCBI Taxonomy" id="200361"/>
    <lineage>
        <taxon>Eukaryota</taxon>
        <taxon>Viridiplantae</taxon>
        <taxon>Streptophyta</taxon>
        <taxon>Embryophyta</taxon>
        <taxon>Tracheophyta</taxon>
        <taxon>Spermatophyta</taxon>
        <taxon>Magnoliopsida</taxon>
        <taxon>Liliopsida</taxon>
        <taxon>Poales</taxon>
        <taxon>Poaceae</taxon>
        <taxon>BOP clade</taxon>
        <taxon>Pooideae</taxon>
        <taxon>Triticodae</taxon>
        <taxon>Triticeae</taxon>
        <taxon>Triticinae</taxon>
        <taxon>Aegilops</taxon>
    </lineage>
</organism>
<evidence type="ECO:0000313" key="6">
    <source>
        <dbReference type="EnsemblPlants" id="AET7Gv20775000.2"/>
    </source>
</evidence>
<feature type="region of interest" description="Disordered" evidence="3">
    <location>
        <begin position="1"/>
        <end position="25"/>
    </location>
</feature>
<evidence type="ECO:0000256" key="3">
    <source>
        <dbReference type="SAM" id="MobiDB-lite"/>
    </source>
</evidence>
<dbReference type="SUPFAM" id="SSF49599">
    <property type="entry name" value="TRAF domain-like"/>
    <property type="match status" value="1"/>
</dbReference>
<reference evidence="6" key="3">
    <citation type="journal article" date="2017" name="Nature">
        <title>Genome sequence of the progenitor of the wheat D genome Aegilops tauschii.</title>
        <authorList>
            <person name="Luo M.C."/>
            <person name="Gu Y.Q."/>
            <person name="Puiu D."/>
            <person name="Wang H."/>
            <person name="Twardziok S.O."/>
            <person name="Deal K.R."/>
            <person name="Huo N."/>
            <person name="Zhu T."/>
            <person name="Wang L."/>
            <person name="Wang Y."/>
            <person name="McGuire P.E."/>
            <person name="Liu S."/>
            <person name="Long H."/>
            <person name="Ramasamy R.K."/>
            <person name="Rodriguez J.C."/>
            <person name="Van S.L."/>
            <person name="Yuan L."/>
            <person name="Wang Z."/>
            <person name="Xia Z."/>
            <person name="Xiao L."/>
            <person name="Anderson O.D."/>
            <person name="Ouyang S."/>
            <person name="Liang Y."/>
            <person name="Zimin A.V."/>
            <person name="Pertea G."/>
            <person name="Qi P."/>
            <person name="Bennetzen J.L."/>
            <person name="Dai X."/>
            <person name="Dawson M.W."/>
            <person name="Muller H.G."/>
            <person name="Kugler K."/>
            <person name="Rivarola-Duarte L."/>
            <person name="Spannagl M."/>
            <person name="Mayer K.F.X."/>
            <person name="Lu F.H."/>
            <person name="Bevan M.W."/>
            <person name="Leroy P."/>
            <person name="Li P."/>
            <person name="You F.M."/>
            <person name="Sun Q."/>
            <person name="Liu Z."/>
            <person name="Lyons E."/>
            <person name="Wicker T."/>
            <person name="Salzberg S.L."/>
            <person name="Devos K.M."/>
            <person name="Dvorak J."/>
        </authorList>
    </citation>
    <scope>NUCLEOTIDE SEQUENCE [LARGE SCALE GENOMIC DNA]</scope>
    <source>
        <strain evidence="6">cv. AL8/78</strain>
    </source>
</reference>
<comment type="pathway">
    <text evidence="1">Protein modification; protein ubiquitination.</text>
</comment>
<dbReference type="InterPro" id="IPR000210">
    <property type="entry name" value="BTB/POZ_dom"/>
</dbReference>
<dbReference type="InterPro" id="IPR008974">
    <property type="entry name" value="TRAF-like"/>
</dbReference>
<dbReference type="InterPro" id="IPR002083">
    <property type="entry name" value="MATH/TRAF_dom"/>
</dbReference>
<dbReference type="Gene3D" id="1.25.40.420">
    <property type="match status" value="1"/>
</dbReference>
<dbReference type="SUPFAM" id="SSF54695">
    <property type="entry name" value="POZ domain"/>
    <property type="match status" value="1"/>
</dbReference>
<dbReference type="PANTHER" id="PTHR26379:SF351">
    <property type="entry name" value="BTB DOMAIN-CONTAINING PROTEIN"/>
    <property type="match status" value="1"/>
</dbReference>
<comment type="similarity">
    <text evidence="2">Belongs to the Tdpoz family.</text>
</comment>
<dbReference type="InterPro" id="IPR045005">
    <property type="entry name" value="BPM1-6"/>
</dbReference>
<dbReference type="Proteomes" id="UP000015105">
    <property type="component" value="Chromosome 7D"/>
</dbReference>
<dbReference type="PANTHER" id="PTHR26379">
    <property type="entry name" value="BTB/POZ AND MATH DOMAIN-CONTAINING PROTEIN 1"/>
    <property type="match status" value="1"/>
</dbReference>
<dbReference type="Pfam" id="PF22486">
    <property type="entry name" value="MATH_2"/>
    <property type="match status" value="1"/>
</dbReference>
<evidence type="ECO:0000259" key="5">
    <source>
        <dbReference type="PROSITE" id="PS50144"/>
    </source>
</evidence>
<reference evidence="7" key="1">
    <citation type="journal article" date="2014" name="Science">
        <title>Ancient hybridizations among the ancestral genomes of bread wheat.</title>
        <authorList>
            <consortium name="International Wheat Genome Sequencing Consortium,"/>
            <person name="Marcussen T."/>
            <person name="Sandve S.R."/>
            <person name="Heier L."/>
            <person name="Spannagl M."/>
            <person name="Pfeifer M."/>
            <person name="Jakobsen K.S."/>
            <person name="Wulff B.B."/>
            <person name="Steuernagel B."/>
            <person name="Mayer K.F."/>
            <person name="Olsen O.A."/>
        </authorList>
    </citation>
    <scope>NUCLEOTIDE SEQUENCE [LARGE SCALE GENOMIC DNA]</scope>
    <source>
        <strain evidence="7">cv. AL8/78</strain>
    </source>
</reference>
<dbReference type="SMART" id="SM00225">
    <property type="entry name" value="BTB"/>
    <property type="match status" value="1"/>
</dbReference>
<dbReference type="EnsemblPlants" id="AET7Gv20775000.2">
    <property type="protein sequence ID" value="AET7Gv20775000.2"/>
    <property type="gene ID" value="AET7Gv20775000"/>
</dbReference>